<protein>
    <recommendedName>
        <fullName evidence="1">Carrier domain-containing protein</fullName>
    </recommendedName>
</protein>
<proteinExistence type="predicted"/>
<evidence type="ECO:0000313" key="4">
    <source>
        <dbReference type="Proteomes" id="UP000216433"/>
    </source>
</evidence>
<geneLocation type="plasmid" evidence="2">
    <name>unnamed1</name>
</geneLocation>
<feature type="domain" description="Carrier" evidence="1">
    <location>
        <begin position="27"/>
        <end position="102"/>
    </location>
</feature>
<evidence type="ECO:0000259" key="1">
    <source>
        <dbReference type="PROSITE" id="PS50075"/>
    </source>
</evidence>
<dbReference type="Pfam" id="PF00550">
    <property type="entry name" value="PP-binding"/>
    <property type="match status" value="1"/>
</dbReference>
<dbReference type="EMBL" id="NJGC01000149">
    <property type="protein sequence ID" value="PAM64672.1"/>
    <property type="molecule type" value="Genomic_DNA"/>
</dbReference>
<dbReference type="AlphaFoldDB" id="A0A270NIC6"/>
<sequence>MRPRNVPPVAPSRRMNRPSHMNADILSNTLDSLKPIICDQTGLRPDEVHPHMRLREDLCIDSLALHAILIEVEDQWNVMPGAEQIDAAQTMADFAAAIAALRGGS</sequence>
<accession>A0A270NIC6</accession>
<evidence type="ECO:0000313" key="2">
    <source>
        <dbReference type="EMBL" id="PAM64672.1"/>
    </source>
</evidence>
<dbReference type="SUPFAM" id="SSF47336">
    <property type="entry name" value="ACP-like"/>
    <property type="match status" value="1"/>
</dbReference>
<reference evidence="3 4" key="1">
    <citation type="submission" date="2017-06" db="EMBL/GenBank/DDBJ databases">
        <title>Genome sequencing and assembly of Stenotrophomonas maltophilia DF07.</title>
        <authorList>
            <person name="Iyer R."/>
        </authorList>
    </citation>
    <scope>NUCLEOTIDE SEQUENCE [LARGE SCALE GENOMIC DNA]</scope>
    <source>
        <strain evidence="3 4">DF07</strain>
        <plasmid evidence="2">unnamed1</plasmid>
    </source>
</reference>
<dbReference type="EMBL" id="NJGC01000009">
    <property type="protein sequence ID" value="PAM71829.1"/>
    <property type="molecule type" value="Genomic_DNA"/>
</dbReference>
<dbReference type="Gene3D" id="1.10.1200.10">
    <property type="entry name" value="ACP-like"/>
    <property type="match status" value="1"/>
</dbReference>
<dbReference type="InterPro" id="IPR009081">
    <property type="entry name" value="PP-bd_ACP"/>
</dbReference>
<gene>
    <name evidence="3" type="ORF">CEK00_09565</name>
    <name evidence="2" type="ORF">CEK00_21885</name>
</gene>
<organism evidence="3 4">
    <name type="scientific">Stenotrophomonas maltophilia</name>
    <name type="common">Pseudomonas maltophilia</name>
    <name type="synonym">Xanthomonas maltophilia</name>
    <dbReference type="NCBI Taxonomy" id="40324"/>
    <lineage>
        <taxon>Bacteria</taxon>
        <taxon>Pseudomonadati</taxon>
        <taxon>Pseudomonadota</taxon>
        <taxon>Gammaproteobacteria</taxon>
        <taxon>Lysobacterales</taxon>
        <taxon>Lysobacteraceae</taxon>
        <taxon>Stenotrophomonas</taxon>
        <taxon>Stenotrophomonas maltophilia group</taxon>
    </lineage>
</organism>
<dbReference type="InterPro" id="IPR036736">
    <property type="entry name" value="ACP-like_sf"/>
</dbReference>
<name>A0A270NIC6_STEMA</name>
<evidence type="ECO:0000313" key="3">
    <source>
        <dbReference type="EMBL" id="PAM71829.1"/>
    </source>
</evidence>
<dbReference type="PROSITE" id="PS50075">
    <property type="entry name" value="CARRIER"/>
    <property type="match status" value="1"/>
</dbReference>
<dbReference type="Proteomes" id="UP000216433">
    <property type="component" value="Unassembled WGS sequence"/>
</dbReference>
<comment type="caution">
    <text evidence="3">The sequence shown here is derived from an EMBL/GenBank/DDBJ whole genome shotgun (WGS) entry which is preliminary data.</text>
</comment>
<keyword evidence="2" id="KW-0614">Plasmid</keyword>